<sequence>MSTQSVSKGNKKIYNPDWQYHPVLKTWIKPHPTNNGKAFCYFCNNQIRAQKNDLMEHSNTWKHKMNFRRKVADDAVYFQFCKDLAKSQNKAWGPPRSKQASKSEQKSSTTLSFKEKSAIELNCQPEPVPLVIVLDDDEETNNGSFGGVVPKTDNNANATSTTMNCDSAMEMESVGGNSVTNSTTETPDESTGEIVGQPQRVQRIKWKR</sequence>
<evidence type="ECO:0000256" key="1">
    <source>
        <dbReference type="SAM" id="MobiDB-lite"/>
    </source>
</evidence>
<dbReference type="Proteomes" id="UP001642540">
    <property type="component" value="Unassembled WGS sequence"/>
</dbReference>
<gene>
    <name evidence="2" type="ORF">ODALV1_LOCUS7960</name>
</gene>
<evidence type="ECO:0000313" key="3">
    <source>
        <dbReference type="Proteomes" id="UP001642540"/>
    </source>
</evidence>
<dbReference type="EMBL" id="CAXLJM020000024">
    <property type="protein sequence ID" value="CAL8091538.1"/>
    <property type="molecule type" value="Genomic_DNA"/>
</dbReference>
<proteinExistence type="predicted"/>
<feature type="region of interest" description="Disordered" evidence="1">
    <location>
        <begin position="88"/>
        <end position="111"/>
    </location>
</feature>
<evidence type="ECO:0000313" key="2">
    <source>
        <dbReference type="EMBL" id="CAL8091538.1"/>
    </source>
</evidence>
<keyword evidence="3" id="KW-1185">Reference proteome</keyword>
<accession>A0ABP1QB27</accession>
<feature type="compositionally biased region" description="Polar residues" evidence="1">
    <location>
        <begin position="175"/>
        <end position="185"/>
    </location>
</feature>
<organism evidence="2 3">
    <name type="scientific">Orchesella dallaii</name>
    <dbReference type="NCBI Taxonomy" id="48710"/>
    <lineage>
        <taxon>Eukaryota</taxon>
        <taxon>Metazoa</taxon>
        <taxon>Ecdysozoa</taxon>
        <taxon>Arthropoda</taxon>
        <taxon>Hexapoda</taxon>
        <taxon>Collembola</taxon>
        <taxon>Entomobryomorpha</taxon>
        <taxon>Entomobryoidea</taxon>
        <taxon>Orchesellidae</taxon>
        <taxon>Orchesellinae</taxon>
        <taxon>Orchesella</taxon>
    </lineage>
</organism>
<name>A0ABP1QB27_9HEXA</name>
<protein>
    <submittedName>
        <fullName evidence="2">Uncharacterized protein</fullName>
    </submittedName>
</protein>
<comment type="caution">
    <text evidence="2">The sequence shown here is derived from an EMBL/GenBank/DDBJ whole genome shotgun (WGS) entry which is preliminary data.</text>
</comment>
<feature type="region of interest" description="Disordered" evidence="1">
    <location>
        <begin position="173"/>
        <end position="208"/>
    </location>
</feature>
<reference evidence="2 3" key="1">
    <citation type="submission" date="2024-08" db="EMBL/GenBank/DDBJ databases">
        <authorList>
            <person name="Cucini C."/>
            <person name="Frati F."/>
        </authorList>
    </citation>
    <scope>NUCLEOTIDE SEQUENCE [LARGE SCALE GENOMIC DNA]</scope>
</reference>
<feature type="compositionally biased region" description="Low complexity" evidence="1">
    <location>
        <begin position="97"/>
        <end position="108"/>
    </location>
</feature>